<organism evidence="1 2">
    <name type="scientific">Triangularia setosa</name>
    <dbReference type="NCBI Taxonomy" id="2587417"/>
    <lineage>
        <taxon>Eukaryota</taxon>
        <taxon>Fungi</taxon>
        <taxon>Dikarya</taxon>
        <taxon>Ascomycota</taxon>
        <taxon>Pezizomycotina</taxon>
        <taxon>Sordariomycetes</taxon>
        <taxon>Sordariomycetidae</taxon>
        <taxon>Sordariales</taxon>
        <taxon>Podosporaceae</taxon>
        <taxon>Triangularia</taxon>
    </lineage>
</organism>
<reference evidence="1" key="1">
    <citation type="journal article" date="2023" name="Mol. Phylogenet. Evol.">
        <title>Genome-scale phylogeny and comparative genomics of the fungal order Sordariales.</title>
        <authorList>
            <person name="Hensen N."/>
            <person name="Bonometti L."/>
            <person name="Westerberg I."/>
            <person name="Brannstrom I.O."/>
            <person name="Guillou S."/>
            <person name="Cros-Aarteil S."/>
            <person name="Calhoun S."/>
            <person name="Haridas S."/>
            <person name="Kuo A."/>
            <person name="Mondo S."/>
            <person name="Pangilinan J."/>
            <person name="Riley R."/>
            <person name="LaButti K."/>
            <person name="Andreopoulos B."/>
            <person name="Lipzen A."/>
            <person name="Chen C."/>
            <person name="Yan M."/>
            <person name="Daum C."/>
            <person name="Ng V."/>
            <person name="Clum A."/>
            <person name="Steindorff A."/>
            <person name="Ohm R.A."/>
            <person name="Martin F."/>
            <person name="Silar P."/>
            <person name="Natvig D.O."/>
            <person name="Lalanne C."/>
            <person name="Gautier V."/>
            <person name="Ament-Velasquez S.L."/>
            <person name="Kruys A."/>
            <person name="Hutchinson M.I."/>
            <person name="Powell A.J."/>
            <person name="Barry K."/>
            <person name="Miller A.N."/>
            <person name="Grigoriev I.V."/>
            <person name="Debuchy R."/>
            <person name="Gladieux P."/>
            <person name="Hiltunen Thoren M."/>
            <person name="Johannesson H."/>
        </authorList>
    </citation>
    <scope>NUCLEOTIDE SEQUENCE</scope>
    <source>
        <strain evidence="1">CBS 892.96</strain>
    </source>
</reference>
<dbReference type="InterPro" id="IPR012340">
    <property type="entry name" value="NA-bd_OB-fold"/>
</dbReference>
<evidence type="ECO:0000313" key="2">
    <source>
        <dbReference type="Proteomes" id="UP001302321"/>
    </source>
</evidence>
<dbReference type="Gene3D" id="2.40.50.140">
    <property type="entry name" value="Nucleic acid-binding proteins"/>
    <property type="match status" value="1"/>
</dbReference>
<protein>
    <submittedName>
        <fullName evidence="1">Uncharacterized protein</fullName>
    </submittedName>
</protein>
<gene>
    <name evidence="1" type="ORF">QBC36DRAFT_125884</name>
</gene>
<proteinExistence type="predicted"/>
<dbReference type="AlphaFoldDB" id="A0AAN6WCQ5"/>
<dbReference type="EMBL" id="MU866157">
    <property type="protein sequence ID" value="KAK4177692.1"/>
    <property type="molecule type" value="Genomic_DNA"/>
</dbReference>
<accession>A0AAN6WCQ5</accession>
<comment type="caution">
    <text evidence="1">The sequence shown here is derived from an EMBL/GenBank/DDBJ whole genome shotgun (WGS) entry which is preliminary data.</text>
</comment>
<dbReference type="Proteomes" id="UP001302321">
    <property type="component" value="Unassembled WGS sequence"/>
</dbReference>
<evidence type="ECO:0000313" key="1">
    <source>
        <dbReference type="EMBL" id="KAK4177692.1"/>
    </source>
</evidence>
<keyword evidence="2" id="KW-1185">Reference proteome</keyword>
<sequence>MKAVAVVVSFAVQHESPIKAEIICCQSQSQIKNETYTLFWSRNMSFSPLPSQLCLLSSLPQKDVGDKVRFLGW</sequence>
<reference evidence="1" key="2">
    <citation type="submission" date="2023-05" db="EMBL/GenBank/DDBJ databases">
        <authorList>
            <consortium name="Lawrence Berkeley National Laboratory"/>
            <person name="Steindorff A."/>
            <person name="Hensen N."/>
            <person name="Bonometti L."/>
            <person name="Westerberg I."/>
            <person name="Brannstrom I.O."/>
            <person name="Guillou S."/>
            <person name="Cros-Aarteil S."/>
            <person name="Calhoun S."/>
            <person name="Haridas S."/>
            <person name="Kuo A."/>
            <person name="Mondo S."/>
            <person name="Pangilinan J."/>
            <person name="Riley R."/>
            <person name="Labutti K."/>
            <person name="Andreopoulos B."/>
            <person name="Lipzen A."/>
            <person name="Chen C."/>
            <person name="Yanf M."/>
            <person name="Daum C."/>
            <person name="Ng V."/>
            <person name="Clum A."/>
            <person name="Ohm R."/>
            <person name="Martin F."/>
            <person name="Silar P."/>
            <person name="Natvig D."/>
            <person name="Lalanne C."/>
            <person name="Gautier V."/>
            <person name="Ament-Velasquez S.L."/>
            <person name="Kruys A."/>
            <person name="Hutchinson M.I."/>
            <person name="Powell A.J."/>
            <person name="Barry K."/>
            <person name="Miller A.N."/>
            <person name="Grigoriev I.V."/>
            <person name="Debuchy R."/>
            <person name="Gladieux P."/>
            <person name="Thoren M.H."/>
            <person name="Johannesson H."/>
        </authorList>
    </citation>
    <scope>NUCLEOTIDE SEQUENCE</scope>
    <source>
        <strain evidence="1">CBS 892.96</strain>
    </source>
</reference>
<name>A0AAN6WCQ5_9PEZI</name>